<dbReference type="InterPro" id="IPR013154">
    <property type="entry name" value="ADH-like_N"/>
</dbReference>
<reference evidence="3" key="1">
    <citation type="journal article" date="2014" name="Int. J. Syst. Evol. Microbiol.">
        <title>Complete genome sequence of Corynebacterium casei LMG S-19264T (=DSM 44701T), isolated from a smear-ripened cheese.</title>
        <authorList>
            <consortium name="US DOE Joint Genome Institute (JGI-PGF)"/>
            <person name="Walter F."/>
            <person name="Albersmeier A."/>
            <person name="Kalinowski J."/>
            <person name="Ruckert C."/>
        </authorList>
    </citation>
    <scope>NUCLEOTIDE SEQUENCE</scope>
    <source>
        <strain evidence="3">VKM Ac-1321</strain>
    </source>
</reference>
<dbReference type="Pfam" id="PF08240">
    <property type="entry name" value="ADH_N"/>
    <property type="match status" value="1"/>
</dbReference>
<comment type="caution">
    <text evidence="3">The sequence shown here is derived from an EMBL/GenBank/DDBJ whole genome shotgun (WGS) entry which is preliminary data.</text>
</comment>
<reference evidence="3" key="2">
    <citation type="submission" date="2023-01" db="EMBL/GenBank/DDBJ databases">
        <authorList>
            <person name="Sun Q."/>
            <person name="Evtushenko L."/>
        </authorList>
    </citation>
    <scope>NUCLEOTIDE SEQUENCE</scope>
    <source>
        <strain evidence="3">VKM Ac-1321</strain>
    </source>
</reference>
<keyword evidence="4" id="KW-1185">Reference proteome</keyword>
<dbReference type="PANTHER" id="PTHR44154">
    <property type="entry name" value="QUINONE OXIDOREDUCTASE"/>
    <property type="match status" value="1"/>
</dbReference>
<sequence length="307" mass="31084">MLGVIATAIGGPEVLQVTELPDPEAGPGQVVVRVRAVCVHPADVASTTGEIPRGPVPLPFSPGWDIAGEVASVGPGVTEFQVGDRVAGMIPWYLTRGNPGGYAEFVAADTGWLVPLPDTLDFAAAATVPLNAQTAHQGLALISTGLFPAGSTILVTGASGGVGGFATQLAVQGGYRVLAQAADGDEAWVQRLGAHEVVSRSAGLTALGPVAAVFDAVPLGEPAAAAVQDRGVVVATRPTPAIVPGRGVRQDLQLIRLDHDLLADLVRQVAAGSLLTRVAATLPLAEAAEAHRRVLAGGLHGKLVLTP</sequence>
<evidence type="ECO:0000313" key="4">
    <source>
        <dbReference type="Proteomes" id="UP001143480"/>
    </source>
</evidence>
<dbReference type="Proteomes" id="UP001143480">
    <property type="component" value="Unassembled WGS sequence"/>
</dbReference>
<dbReference type="SMART" id="SM00829">
    <property type="entry name" value="PKS_ER"/>
    <property type="match status" value="1"/>
</dbReference>
<dbReference type="Pfam" id="PF13602">
    <property type="entry name" value="ADH_zinc_N_2"/>
    <property type="match status" value="1"/>
</dbReference>
<dbReference type="InterPro" id="IPR020843">
    <property type="entry name" value="ER"/>
</dbReference>
<dbReference type="InterPro" id="IPR036291">
    <property type="entry name" value="NAD(P)-bd_dom_sf"/>
</dbReference>
<dbReference type="AlphaFoldDB" id="A0A9W6KSG9"/>
<dbReference type="EMBL" id="BSFP01000072">
    <property type="protein sequence ID" value="GLL06423.1"/>
    <property type="molecule type" value="Genomic_DNA"/>
</dbReference>
<dbReference type="GO" id="GO:0016491">
    <property type="term" value="F:oxidoreductase activity"/>
    <property type="evidence" value="ECO:0007669"/>
    <property type="project" value="InterPro"/>
</dbReference>
<evidence type="ECO:0000259" key="2">
    <source>
        <dbReference type="SMART" id="SM00829"/>
    </source>
</evidence>
<dbReference type="Gene3D" id="3.90.180.10">
    <property type="entry name" value="Medium-chain alcohol dehydrogenases, catalytic domain"/>
    <property type="match status" value="1"/>
</dbReference>
<protein>
    <submittedName>
        <fullName evidence="3">NADPH:quinone reductase</fullName>
    </submittedName>
</protein>
<dbReference type="InterPro" id="IPR051603">
    <property type="entry name" value="Zinc-ADH_QOR/CCCR"/>
</dbReference>
<evidence type="ECO:0000313" key="3">
    <source>
        <dbReference type="EMBL" id="GLL06423.1"/>
    </source>
</evidence>
<keyword evidence="1" id="KW-0521">NADP</keyword>
<accession>A0A9W6KSG9</accession>
<dbReference type="CDD" id="cd05289">
    <property type="entry name" value="MDR_like_2"/>
    <property type="match status" value="1"/>
</dbReference>
<proteinExistence type="predicted"/>
<evidence type="ECO:0000256" key="1">
    <source>
        <dbReference type="ARBA" id="ARBA00022857"/>
    </source>
</evidence>
<dbReference type="PANTHER" id="PTHR44154:SF1">
    <property type="entry name" value="QUINONE OXIDOREDUCTASE"/>
    <property type="match status" value="1"/>
</dbReference>
<dbReference type="Gene3D" id="3.40.50.720">
    <property type="entry name" value="NAD(P)-binding Rossmann-like Domain"/>
    <property type="match status" value="1"/>
</dbReference>
<dbReference type="SUPFAM" id="SSF51735">
    <property type="entry name" value="NAD(P)-binding Rossmann-fold domains"/>
    <property type="match status" value="1"/>
</dbReference>
<name>A0A9W6KSG9_9ACTN</name>
<feature type="domain" description="Enoyl reductase (ER)" evidence="2">
    <location>
        <begin position="10"/>
        <end position="305"/>
    </location>
</feature>
<organism evidence="3 4">
    <name type="scientific">Dactylosporangium matsuzakiense</name>
    <dbReference type="NCBI Taxonomy" id="53360"/>
    <lineage>
        <taxon>Bacteria</taxon>
        <taxon>Bacillati</taxon>
        <taxon>Actinomycetota</taxon>
        <taxon>Actinomycetes</taxon>
        <taxon>Micromonosporales</taxon>
        <taxon>Micromonosporaceae</taxon>
        <taxon>Dactylosporangium</taxon>
    </lineage>
</organism>
<gene>
    <name evidence="3" type="ORF">GCM10017581_081730</name>
</gene>
<dbReference type="RefSeq" id="WP_261965281.1">
    <property type="nucleotide sequence ID" value="NZ_BAAAXA010000001.1"/>
</dbReference>
<dbReference type="SUPFAM" id="SSF50129">
    <property type="entry name" value="GroES-like"/>
    <property type="match status" value="1"/>
</dbReference>
<dbReference type="InterPro" id="IPR011032">
    <property type="entry name" value="GroES-like_sf"/>
</dbReference>